<comment type="caution">
    <text evidence="1">The sequence shown here is derived from an EMBL/GenBank/DDBJ whole genome shotgun (WGS) entry which is preliminary data.</text>
</comment>
<dbReference type="SUPFAM" id="SSF109854">
    <property type="entry name" value="DinB/YfiT-like putative metalloenzymes"/>
    <property type="match status" value="1"/>
</dbReference>
<dbReference type="AlphaFoldDB" id="A0A5S4GK98"/>
<dbReference type="RefSeq" id="WP_138639553.1">
    <property type="nucleotide sequence ID" value="NZ_JASWDG010000019.1"/>
</dbReference>
<dbReference type="Proteomes" id="UP000305238">
    <property type="component" value="Unassembled WGS sequence"/>
</dbReference>
<sequence length="174" mass="19534">MADSSPVPEPPDTLTDTRELLLGYLDHYRSALLRKLDGMPEDDLRTSRLPSGWTPLGLLKHLAYVERRWFRWGFAAERVDDVDGDRDPGSGRWHVGPEESVDGLKRLFLDECARSREIVAGADLQDPARTGGGFGPSEHRPALVWILFHVLQEYARHVGHLDIVRELADGVTGE</sequence>
<organism evidence="1 2">
    <name type="scientific">Actinomadura geliboluensis</name>
    <dbReference type="NCBI Taxonomy" id="882440"/>
    <lineage>
        <taxon>Bacteria</taxon>
        <taxon>Bacillati</taxon>
        <taxon>Actinomycetota</taxon>
        <taxon>Actinomycetes</taxon>
        <taxon>Streptosporangiales</taxon>
        <taxon>Thermomonosporaceae</taxon>
        <taxon>Actinomadura</taxon>
    </lineage>
</organism>
<gene>
    <name evidence="1" type="ORF">ETD96_28345</name>
</gene>
<protein>
    <submittedName>
        <fullName evidence="1">DinB family protein</fullName>
    </submittedName>
</protein>
<dbReference type="EMBL" id="VCKZ01000248">
    <property type="protein sequence ID" value="TMR32964.1"/>
    <property type="molecule type" value="Genomic_DNA"/>
</dbReference>
<evidence type="ECO:0000313" key="2">
    <source>
        <dbReference type="Proteomes" id="UP000305238"/>
    </source>
</evidence>
<dbReference type="InterPro" id="IPR007061">
    <property type="entry name" value="MST-like"/>
</dbReference>
<evidence type="ECO:0000313" key="1">
    <source>
        <dbReference type="EMBL" id="TMR32964.1"/>
    </source>
</evidence>
<name>A0A5S4GK98_9ACTN</name>
<accession>A0A5S4GK98</accession>
<dbReference type="InterPro" id="IPR034660">
    <property type="entry name" value="DinB/YfiT-like"/>
</dbReference>
<dbReference type="OrthoDB" id="4548523at2"/>
<proteinExistence type="predicted"/>
<reference evidence="1 2" key="1">
    <citation type="submission" date="2019-05" db="EMBL/GenBank/DDBJ databases">
        <title>Draft genome sequence of Actinomadura geliboluensis A8036.</title>
        <authorList>
            <person name="Saricaoglu S."/>
            <person name="Isik K."/>
        </authorList>
    </citation>
    <scope>NUCLEOTIDE SEQUENCE [LARGE SCALE GENOMIC DNA]</scope>
    <source>
        <strain evidence="1 2">A8036</strain>
    </source>
</reference>
<dbReference type="Gene3D" id="1.20.120.450">
    <property type="entry name" value="dinb family like domain"/>
    <property type="match status" value="1"/>
</dbReference>
<dbReference type="Pfam" id="PF04978">
    <property type="entry name" value="MST"/>
    <property type="match status" value="1"/>
</dbReference>
<keyword evidence="2" id="KW-1185">Reference proteome</keyword>